<evidence type="ECO:0000259" key="4">
    <source>
        <dbReference type="PROSITE" id="PS50995"/>
    </source>
</evidence>
<dbReference type="PANTHER" id="PTHR33164:SF101">
    <property type="entry name" value="TRANSCRIPTIONAL REPRESSOR MPRA"/>
    <property type="match status" value="1"/>
</dbReference>
<evidence type="ECO:0000256" key="3">
    <source>
        <dbReference type="ARBA" id="ARBA00023163"/>
    </source>
</evidence>
<organism evidence="5 6">
    <name type="scientific">Bradyrhizobium japonicum</name>
    <dbReference type="NCBI Taxonomy" id="375"/>
    <lineage>
        <taxon>Bacteria</taxon>
        <taxon>Pseudomonadati</taxon>
        <taxon>Pseudomonadota</taxon>
        <taxon>Alphaproteobacteria</taxon>
        <taxon>Hyphomicrobiales</taxon>
        <taxon>Nitrobacteraceae</taxon>
        <taxon>Bradyrhizobium</taxon>
    </lineage>
</organism>
<dbReference type="Gene3D" id="1.10.10.10">
    <property type="entry name" value="Winged helix-like DNA-binding domain superfamily/Winged helix DNA-binding domain"/>
    <property type="match status" value="1"/>
</dbReference>
<gene>
    <name evidence="5" type="ORF">BSZ19_06175</name>
</gene>
<proteinExistence type="predicted"/>
<name>A0A1Y2JWW3_BRAJP</name>
<sequence>MPSLTTRLGKGSAAGQDVLRRFTWEIRSINVCLDELRYFQAHALGITGPQMMILMALTELERNDGVPVNVVAKLMEVGSAFITKHSKELENKRFVRREPCTKDARVVHLSLTDNARKRLASIAAQQEEIDQFVFDYLGIKEFAKLASCLSGVRHRLEKARLQAELKS</sequence>
<dbReference type="GO" id="GO:0003677">
    <property type="term" value="F:DNA binding"/>
    <property type="evidence" value="ECO:0007669"/>
    <property type="project" value="UniProtKB-KW"/>
</dbReference>
<dbReference type="GO" id="GO:0003700">
    <property type="term" value="F:DNA-binding transcription factor activity"/>
    <property type="evidence" value="ECO:0007669"/>
    <property type="project" value="InterPro"/>
</dbReference>
<comment type="caution">
    <text evidence="5">The sequence shown here is derived from an EMBL/GenBank/DDBJ whole genome shotgun (WGS) entry which is preliminary data.</text>
</comment>
<dbReference type="PANTHER" id="PTHR33164">
    <property type="entry name" value="TRANSCRIPTIONAL REGULATOR, MARR FAMILY"/>
    <property type="match status" value="1"/>
</dbReference>
<evidence type="ECO:0000256" key="1">
    <source>
        <dbReference type="ARBA" id="ARBA00023015"/>
    </source>
</evidence>
<dbReference type="InterPro" id="IPR036388">
    <property type="entry name" value="WH-like_DNA-bd_sf"/>
</dbReference>
<evidence type="ECO:0000313" key="6">
    <source>
        <dbReference type="Proteomes" id="UP000193335"/>
    </source>
</evidence>
<accession>A0A1Y2JWW3</accession>
<feature type="domain" description="HTH marR-type" evidence="4">
    <location>
        <begin position="1"/>
        <end position="154"/>
    </location>
</feature>
<dbReference type="Pfam" id="PF22381">
    <property type="entry name" value="Staph_reg_Sar_Rot"/>
    <property type="match status" value="1"/>
</dbReference>
<dbReference type="InterPro" id="IPR055166">
    <property type="entry name" value="Transc_reg_Sar_Rot_HTH"/>
</dbReference>
<dbReference type="PROSITE" id="PS50995">
    <property type="entry name" value="HTH_MARR_2"/>
    <property type="match status" value="1"/>
</dbReference>
<dbReference type="InterPro" id="IPR000835">
    <property type="entry name" value="HTH_MarR-typ"/>
</dbReference>
<keyword evidence="2" id="KW-0238">DNA-binding</keyword>
<dbReference type="AlphaFoldDB" id="A0A1Y2JWW3"/>
<dbReference type="Proteomes" id="UP000193335">
    <property type="component" value="Unassembled WGS sequence"/>
</dbReference>
<dbReference type="InterPro" id="IPR036390">
    <property type="entry name" value="WH_DNA-bd_sf"/>
</dbReference>
<keyword evidence="1" id="KW-0805">Transcription regulation</keyword>
<dbReference type="SUPFAM" id="SSF46785">
    <property type="entry name" value="Winged helix' DNA-binding domain"/>
    <property type="match status" value="1"/>
</dbReference>
<dbReference type="SMART" id="SM00347">
    <property type="entry name" value="HTH_MARR"/>
    <property type="match status" value="1"/>
</dbReference>
<reference evidence="5 6" key="1">
    <citation type="submission" date="2017-03" db="EMBL/GenBank/DDBJ databases">
        <title>Whole genome sequences of fourteen strains of Bradyrhizobium canariense and one strain of Bradyrhizobium japonicum isolated from Lupinus (Papilionoideae: Genisteae) species in Algeria.</title>
        <authorList>
            <person name="Crovadore J."/>
            <person name="Chekireb D."/>
            <person name="Brachmann A."/>
            <person name="Chablais R."/>
            <person name="Cochard B."/>
            <person name="Lefort F."/>
        </authorList>
    </citation>
    <scope>NUCLEOTIDE SEQUENCE [LARGE SCALE GENOMIC DNA]</scope>
    <source>
        <strain evidence="5 6">UBMA197</strain>
    </source>
</reference>
<dbReference type="GO" id="GO:0006950">
    <property type="term" value="P:response to stress"/>
    <property type="evidence" value="ECO:0007669"/>
    <property type="project" value="TreeGrafter"/>
</dbReference>
<evidence type="ECO:0000313" key="5">
    <source>
        <dbReference type="EMBL" id="OSJ36026.1"/>
    </source>
</evidence>
<protein>
    <submittedName>
        <fullName evidence="5">MarR family transcriptional regulator</fullName>
    </submittedName>
</protein>
<evidence type="ECO:0000256" key="2">
    <source>
        <dbReference type="ARBA" id="ARBA00023125"/>
    </source>
</evidence>
<dbReference type="InterPro" id="IPR039422">
    <property type="entry name" value="MarR/SlyA-like"/>
</dbReference>
<keyword evidence="3" id="KW-0804">Transcription</keyword>
<dbReference type="EMBL" id="NAFL01000207">
    <property type="protein sequence ID" value="OSJ36026.1"/>
    <property type="molecule type" value="Genomic_DNA"/>
</dbReference>